<evidence type="ECO:0000313" key="2">
    <source>
        <dbReference type="EMBL" id="TCJ97192.1"/>
    </source>
</evidence>
<feature type="transmembrane region" description="Helical" evidence="1">
    <location>
        <begin position="289"/>
        <end position="308"/>
    </location>
</feature>
<keyword evidence="1" id="KW-0472">Membrane</keyword>
<keyword evidence="1" id="KW-0812">Transmembrane</keyword>
<dbReference type="Proteomes" id="UP000294856">
    <property type="component" value="Unassembled WGS sequence"/>
</dbReference>
<feature type="transmembrane region" description="Helical" evidence="1">
    <location>
        <begin position="184"/>
        <end position="211"/>
    </location>
</feature>
<dbReference type="RefSeq" id="WP_067446199.1">
    <property type="nucleotide sequence ID" value="NZ_SMFR01000002.1"/>
</dbReference>
<comment type="caution">
    <text evidence="2">The sequence shown here is derived from an EMBL/GenBank/DDBJ whole genome shotgun (WGS) entry which is preliminary data.</text>
</comment>
<feature type="transmembrane region" description="Helical" evidence="1">
    <location>
        <begin position="265"/>
        <end position="283"/>
    </location>
</feature>
<keyword evidence="3" id="KW-1185">Reference proteome</keyword>
<gene>
    <name evidence="2" type="ORF">DFR71_3231</name>
</gene>
<proteinExistence type="predicted"/>
<name>A0A4R1FTU7_9NOCA</name>
<protein>
    <submittedName>
        <fullName evidence="2">Uncharacterized protein</fullName>
    </submittedName>
</protein>
<organism evidence="2 3">
    <name type="scientific">Nocardia alba</name>
    <dbReference type="NCBI Taxonomy" id="225051"/>
    <lineage>
        <taxon>Bacteria</taxon>
        <taxon>Bacillati</taxon>
        <taxon>Actinomycetota</taxon>
        <taxon>Actinomycetes</taxon>
        <taxon>Mycobacteriales</taxon>
        <taxon>Nocardiaceae</taxon>
        <taxon>Nocardia</taxon>
    </lineage>
</organism>
<dbReference type="OrthoDB" id="4560410at2"/>
<feature type="transmembrane region" description="Helical" evidence="1">
    <location>
        <begin position="231"/>
        <end position="253"/>
    </location>
</feature>
<evidence type="ECO:0000313" key="3">
    <source>
        <dbReference type="Proteomes" id="UP000294856"/>
    </source>
</evidence>
<reference evidence="2 3" key="1">
    <citation type="submission" date="2019-03" db="EMBL/GenBank/DDBJ databases">
        <title>Genomic Encyclopedia of Type Strains, Phase IV (KMG-IV): sequencing the most valuable type-strain genomes for metagenomic binning, comparative biology and taxonomic classification.</title>
        <authorList>
            <person name="Goeker M."/>
        </authorList>
    </citation>
    <scope>NUCLEOTIDE SEQUENCE [LARGE SCALE GENOMIC DNA]</scope>
    <source>
        <strain evidence="2 3">DSM 44684</strain>
    </source>
</reference>
<dbReference type="EMBL" id="SMFR01000002">
    <property type="protein sequence ID" value="TCJ97192.1"/>
    <property type="molecule type" value="Genomic_DNA"/>
</dbReference>
<dbReference type="AlphaFoldDB" id="A0A4R1FTU7"/>
<sequence>MSEDYESSTVDTDGIRDLAARTAASIAGIHAGDRTRGWVLGMVVDEGARDTRSGDWSWEAGSIYVLRADGTLVCADFRASGPTVPLVVDVVASLENPLTPMSDRHLSAMDRPNFADYEIVERDASGVRFELGRNFQVRVQRRGDALTEALMQVRGEPRSLDNVEYQRRSADMARRKRWDRPLRIIGPTALLMVLAIPVWALTPVVAYVIAFVFPGVYPTFFWAGRNREGDLYPLLAVLLPTMIVSLGVLGLVFPYRDGEEVISPAGIAGFAGGLVLLLYQAFAQTGGQFSWYWPPLFAVVAHLGLGIVRKIRDT</sequence>
<evidence type="ECO:0000256" key="1">
    <source>
        <dbReference type="SAM" id="Phobius"/>
    </source>
</evidence>
<accession>A0A4R1FTU7</accession>
<keyword evidence="1" id="KW-1133">Transmembrane helix</keyword>